<evidence type="ECO:0008006" key="4">
    <source>
        <dbReference type="Google" id="ProtNLM"/>
    </source>
</evidence>
<dbReference type="RefSeq" id="WP_038696382.1">
    <property type="nucleotide sequence ID" value="NZ_CP009286.1"/>
</dbReference>
<evidence type="ECO:0000313" key="2">
    <source>
        <dbReference type="EMBL" id="AIQ64248.1"/>
    </source>
</evidence>
<protein>
    <recommendedName>
        <fullName evidence="4">Peptidase C-terminal archaeal/bacterial domain-containing protein</fullName>
    </recommendedName>
</protein>
<dbReference type="STRING" id="169760.PSTEL_15300"/>
<feature type="signal peptide" evidence="1">
    <location>
        <begin position="1"/>
        <end position="34"/>
    </location>
</feature>
<dbReference type="Proteomes" id="UP000029507">
    <property type="component" value="Chromosome"/>
</dbReference>
<sequence>MSRKTTKGFKAWKGALLLLLVTAIFMGGHGSVNAETAQVVDQTTGQSVSEIKMHTLTTGDTIDMGKRGQYEINLSSDVEELVVPIKAEAAGVFQVFLKDDTQNIDVEFYSDAACTSALDYNSNNAFGVIPKAGTYYVKFVNSYGDYGAEDVISLKADFSCQLFPDVTELKADNWQAAGITDYTKPVYYKVSVPATVLLEVDFQAENTNSNITLCDSSKKAITDSMTIASTEGKKALVVKKGTYYLKVSTNAWWVRVKASAKGVSDSSGVSKNSAAALKLGTAKSGVFFLEDKTSASDWFKFTLTKPTKVDLVVSGNVSAGYIKYEVTSSVIDGTLSGYLSDVGNVDKTKLVYYKGKKLYESLPAGTYYVRLYKSSAKTCGNYFVKVVQR</sequence>
<dbReference type="SUPFAM" id="SSF89260">
    <property type="entry name" value="Collagen-binding domain"/>
    <property type="match status" value="1"/>
</dbReference>
<reference evidence="2 3" key="1">
    <citation type="submission" date="2014-08" db="EMBL/GenBank/DDBJ databases">
        <title>Comparative genomics of the Paenibacillus odorifer group.</title>
        <authorList>
            <person name="den Bakker H.C."/>
            <person name="Tsai Y.-C."/>
            <person name="Martin N."/>
            <person name="Korlach J."/>
            <person name="Wiedmann M."/>
        </authorList>
    </citation>
    <scope>NUCLEOTIDE SEQUENCE [LARGE SCALE GENOMIC DNA]</scope>
    <source>
        <strain evidence="2 3">DSM 14472</strain>
    </source>
</reference>
<dbReference type="Gene3D" id="2.60.120.380">
    <property type="match status" value="2"/>
</dbReference>
<dbReference type="EMBL" id="CP009286">
    <property type="protein sequence ID" value="AIQ64248.1"/>
    <property type="molecule type" value="Genomic_DNA"/>
</dbReference>
<evidence type="ECO:0000313" key="3">
    <source>
        <dbReference type="Proteomes" id="UP000029507"/>
    </source>
</evidence>
<feature type="chain" id="PRO_5001846782" description="Peptidase C-terminal archaeal/bacterial domain-containing protein" evidence="1">
    <location>
        <begin position="35"/>
        <end position="389"/>
    </location>
</feature>
<organism evidence="2 3">
    <name type="scientific">Paenibacillus stellifer</name>
    <dbReference type="NCBI Taxonomy" id="169760"/>
    <lineage>
        <taxon>Bacteria</taxon>
        <taxon>Bacillati</taxon>
        <taxon>Bacillota</taxon>
        <taxon>Bacilli</taxon>
        <taxon>Bacillales</taxon>
        <taxon>Paenibacillaceae</taxon>
        <taxon>Paenibacillus</taxon>
    </lineage>
</organism>
<evidence type="ECO:0000256" key="1">
    <source>
        <dbReference type="SAM" id="SignalP"/>
    </source>
</evidence>
<keyword evidence="3" id="KW-1185">Reference proteome</keyword>
<name>A0A089LYA3_9BACL</name>
<dbReference type="AlphaFoldDB" id="A0A089LYA3"/>
<keyword evidence="1" id="KW-0732">Signal</keyword>
<dbReference type="KEGG" id="pste:PSTEL_15300"/>
<accession>A0A089LYA3</accession>
<dbReference type="HOGENOM" id="CLU_709490_0_0_9"/>
<proteinExistence type="predicted"/>
<gene>
    <name evidence="2" type="ORF">PSTEL_15300</name>
</gene>